<comment type="caution">
    <text evidence="5">The sequence shown here is derived from an EMBL/GenBank/DDBJ whole genome shotgun (WGS) entry which is preliminary data.</text>
</comment>
<protein>
    <submittedName>
        <fullName evidence="5">Glycogen debranching protein GlgX</fullName>
    </submittedName>
</protein>
<organism evidence="5 6">
    <name type="scientific">Parachitinimonas caeni</name>
    <dbReference type="NCBI Taxonomy" id="3031301"/>
    <lineage>
        <taxon>Bacteria</taxon>
        <taxon>Pseudomonadati</taxon>
        <taxon>Pseudomonadota</taxon>
        <taxon>Betaproteobacteria</taxon>
        <taxon>Neisseriales</taxon>
        <taxon>Chitinibacteraceae</taxon>
        <taxon>Parachitinimonas</taxon>
    </lineage>
</organism>
<dbReference type="InterPro" id="IPR013783">
    <property type="entry name" value="Ig-like_fold"/>
</dbReference>
<evidence type="ECO:0000313" key="6">
    <source>
        <dbReference type="Proteomes" id="UP001172778"/>
    </source>
</evidence>
<dbReference type="InterPro" id="IPR004193">
    <property type="entry name" value="Glyco_hydro_13_N"/>
</dbReference>
<evidence type="ECO:0000259" key="4">
    <source>
        <dbReference type="SMART" id="SM00642"/>
    </source>
</evidence>
<dbReference type="Gene3D" id="3.20.20.80">
    <property type="entry name" value="Glycosidases"/>
    <property type="match status" value="1"/>
</dbReference>
<dbReference type="SUPFAM" id="SSF51011">
    <property type="entry name" value="Glycosyl hydrolase domain"/>
    <property type="match status" value="1"/>
</dbReference>
<evidence type="ECO:0000256" key="2">
    <source>
        <dbReference type="ARBA" id="ARBA00022801"/>
    </source>
</evidence>
<dbReference type="RefSeq" id="WP_284102897.1">
    <property type="nucleotide sequence ID" value="NZ_JARRAF010000042.1"/>
</dbReference>
<proteinExistence type="inferred from homology"/>
<dbReference type="InterPro" id="IPR013780">
    <property type="entry name" value="Glyco_hydro_b"/>
</dbReference>
<dbReference type="Pfam" id="PF00128">
    <property type="entry name" value="Alpha-amylase"/>
    <property type="match status" value="1"/>
</dbReference>
<feature type="domain" description="Glycosyl hydrolase family 13 catalytic" evidence="4">
    <location>
        <begin position="179"/>
        <end position="574"/>
    </location>
</feature>
<evidence type="ECO:0000256" key="1">
    <source>
        <dbReference type="ARBA" id="ARBA00008061"/>
    </source>
</evidence>
<dbReference type="InterPro" id="IPR006047">
    <property type="entry name" value="GH13_cat_dom"/>
</dbReference>
<keyword evidence="6" id="KW-1185">Reference proteome</keyword>
<dbReference type="CDD" id="cd02856">
    <property type="entry name" value="E_set_GDE_Isoamylase_N"/>
    <property type="match status" value="1"/>
</dbReference>
<dbReference type="SMART" id="SM00642">
    <property type="entry name" value="Aamy"/>
    <property type="match status" value="1"/>
</dbReference>
<sequence length="691" mass="76706">MTAVPFLPARLETGRPYPLGATLDSQGANFALFSDHATAVELCLFDASGQQELARLPLPAHSNGIWYGFLPGATSGLVYGYRVYGPWAPALGHRFNPAKLLLDPYAREIVGQFAAERESFGGLEHDADQPDPRDNARVALKARLVADTYDWGDDAAPRIPLADTVIYEAHVRGLSQLHPALPEPFRGTYAALTKPALLDHLSRLGITSLSLLPIHQHADEPRLTAMGLHNYWGYNTIGFFAVEPTYGSGQQPAADEFRDMVKALHARGIEVLLDVVYNHTAEADECGPMLSFKGIDNASYYHLDPTNKARYLNHTGCGNSLNLAHPRVLQLVLDSLRFWVTEMHIDGFRFDLAPELARNPDFYDATAPFFAALQQDPVLSQVKLIAEPWDIGPEGYRLGQFPAGWSEWNDQFRDTLRAFWLHQWPSRGEFARRFAASSDIFQQRGRLPTASINYLTAHDGFTLADLVAYNHKHNHANGEDNRDGHNHNHSWNCGVEGPTDDATVLALRGKLKRALLASLLMAQGTPMLLAGDEIGHSQGGNNNAYCQDNPTTWLDWAQADADLLAYVQRLLALRRDWPTLRHAIWYSGPSDNRDEADLLWLNEAGNLMTTDEWQRKDRFCLGIRLRGMASPPCLILINAEAQPVTFSLPAGSWQVLLASEIADGVPLERRVSDCAPLPAHSLWLLVPAKLC</sequence>
<dbReference type="EMBL" id="JARRAF010000042">
    <property type="protein sequence ID" value="MDK2126578.1"/>
    <property type="molecule type" value="Genomic_DNA"/>
</dbReference>
<gene>
    <name evidence="5" type="primary">glgX</name>
    <name evidence="5" type="ORF">PZA18_21270</name>
</gene>
<evidence type="ECO:0000256" key="3">
    <source>
        <dbReference type="ARBA" id="ARBA00023295"/>
    </source>
</evidence>
<keyword evidence="2" id="KW-0378">Hydrolase</keyword>
<keyword evidence="3" id="KW-0326">Glycosidase</keyword>
<dbReference type="CDD" id="cd11326">
    <property type="entry name" value="AmyAc_Glg_debranch"/>
    <property type="match status" value="1"/>
</dbReference>
<dbReference type="Proteomes" id="UP001172778">
    <property type="component" value="Unassembled WGS sequence"/>
</dbReference>
<dbReference type="NCBIfam" id="TIGR02100">
    <property type="entry name" value="glgX_debranch"/>
    <property type="match status" value="1"/>
</dbReference>
<dbReference type="InterPro" id="IPR014756">
    <property type="entry name" value="Ig_E-set"/>
</dbReference>
<evidence type="ECO:0000313" key="5">
    <source>
        <dbReference type="EMBL" id="MDK2126578.1"/>
    </source>
</evidence>
<dbReference type="Gene3D" id="2.60.40.10">
    <property type="entry name" value="Immunoglobulins"/>
    <property type="match status" value="1"/>
</dbReference>
<name>A0ABT7E5D7_9NEIS</name>
<reference evidence="5" key="1">
    <citation type="submission" date="2023-03" db="EMBL/GenBank/DDBJ databases">
        <title>Chitinimonas shenzhenensis gen. nov., sp. nov., a novel member of family Burkholderiaceae isolated from activated sludge collected in Shen Zhen, China.</title>
        <authorList>
            <person name="Wang X."/>
        </authorList>
    </citation>
    <scope>NUCLEOTIDE SEQUENCE</scope>
    <source>
        <strain evidence="5">DQS-5</strain>
    </source>
</reference>
<dbReference type="SUPFAM" id="SSF81296">
    <property type="entry name" value="E set domains"/>
    <property type="match status" value="1"/>
</dbReference>
<dbReference type="Gene3D" id="2.60.40.1180">
    <property type="entry name" value="Golgi alpha-mannosidase II"/>
    <property type="match status" value="1"/>
</dbReference>
<accession>A0ABT7E5D7</accession>
<dbReference type="SUPFAM" id="SSF51445">
    <property type="entry name" value="(Trans)glycosidases"/>
    <property type="match status" value="1"/>
</dbReference>
<dbReference type="InterPro" id="IPR044505">
    <property type="entry name" value="GlgX_Isoamylase_N_E_set"/>
</dbReference>
<comment type="similarity">
    <text evidence="1">Belongs to the glycosyl hydrolase 13 family.</text>
</comment>
<dbReference type="InterPro" id="IPR017853">
    <property type="entry name" value="GH"/>
</dbReference>
<dbReference type="PANTHER" id="PTHR43002">
    <property type="entry name" value="GLYCOGEN DEBRANCHING ENZYME"/>
    <property type="match status" value="1"/>
</dbReference>
<dbReference type="InterPro" id="IPR011837">
    <property type="entry name" value="Glycogen_debranch_GlgX"/>
</dbReference>
<dbReference type="Pfam" id="PF02922">
    <property type="entry name" value="CBM_48"/>
    <property type="match status" value="1"/>
</dbReference>